<sequence>MNITTGWSQIFPNADDIIIKTKKGNTNKDEIMGVLNRYVENGKILSYKESNPNTKPPTFSPIPSYSVIIARVEQQIDENSISRHLTNLNLEHRYCKRIIARSNAKPTTMIRIITGSQITSETLLSHGLHYHYQHYPVYPSKAPEPVPQPCSKYQEYTHTTENCKNTQICLKFLGTHPINKCTSTLPPKCPLPPKCRSCAAEDHQAWSYKCPKRPTKPIDGIPNVSIKSLNKKSREINPELKKNRIHEPITVHDHVINTYINKLNDPIEHNRDELLLKLRKRFVKNYNTDTTAGFSGNRVYILMFDIESPAHASATDLIN</sequence>
<dbReference type="Proteomes" id="UP001153636">
    <property type="component" value="Chromosome 7"/>
</dbReference>
<evidence type="ECO:0000313" key="2">
    <source>
        <dbReference type="Proteomes" id="UP001153636"/>
    </source>
</evidence>
<keyword evidence="2" id="KW-1185">Reference proteome</keyword>
<proteinExistence type="predicted"/>
<evidence type="ECO:0000313" key="1">
    <source>
        <dbReference type="EMBL" id="CAH1113588.1"/>
    </source>
</evidence>
<evidence type="ECO:0008006" key="3">
    <source>
        <dbReference type="Google" id="ProtNLM"/>
    </source>
</evidence>
<protein>
    <recommendedName>
        <fullName evidence="3">Nucleic-acid-binding protein from transposon X-element</fullName>
    </recommendedName>
</protein>
<gene>
    <name evidence="1" type="ORF">PSYICH_LOCUS13735</name>
</gene>
<name>A0A9P0GLN6_9CUCU</name>
<organism evidence="1 2">
    <name type="scientific">Psylliodes chrysocephalus</name>
    <dbReference type="NCBI Taxonomy" id="3402493"/>
    <lineage>
        <taxon>Eukaryota</taxon>
        <taxon>Metazoa</taxon>
        <taxon>Ecdysozoa</taxon>
        <taxon>Arthropoda</taxon>
        <taxon>Hexapoda</taxon>
        <taxon>Insecta</taxon>
        <taxon>Pterygota</taxon>
        <taxon>Neoptera</taxon>
        <taxon>Endopterygota</taxon>
        <taxon>Coleoptera</taxon>
        <taxon>Polyphaga</taxon>
        <taxon>Cucujiformia</taxon>
        <taxon>Chrysomeloidea</taxon>
        <taxon>Chrysomelidae</taxon>
        <taxon>Galerucinae</taxon>
        <taxon>Alticini</taxon>
        <taxon>Psylliodes</taxon>
    </lineage>
</organism>
<dbReference type="OrthoDB" id="6754550at2759"/>
<dbReference type="AlphaFoldDB" id="A0A9P0GLN6"/>
<accession>A0A9P0GLN6</accession>
<dbReference type="EMBL" id="OV651819">
    <property type="protein sequence ID" value="CAH1113588.1"/>
    <property type="molecule type" value="Genomic_DNA"/>
</dbReference>
<reference evidence="1" key="1">
    <citation type="submission" date="2022-01" db="EMBL/GenBank/DDBJ databases">
        <authorList>
            <person name="King R."/>
        </authorList>
    </citation>
    <scope>NUCLEOTIDE SEQUENCE</scope>
</reference>